<dbReference type="Proteomes" id="UP000029452">
    <property type="component" value="Unassembled WGS sequence"/>
</dbReference>
<accession>A0A094WHM3</accession>
<dbReference type="PATRIC" id="fig|178606.4.peg.406"/>
<proteinExistence type="predicted"/>
<evidence type="ECO:0000313" key="1">
    <source>
        <dbReference type="EMBL" id="KGA95192.1"/>
    </source>
</evidence>
<name>A0A094WHM3_9BACT</name>
<dbReference type="EMBL" id="JPGK01000001">
    <property type="protein sequence ID" value="KGA95192.1"/>
    <property type="molecule type" value="Genomic_DNA"/>
</dbReference>
<sequence length="52" mass="5835">MPPRLPRQTAARIMPYHPKETQTNHACLSRSRLGFYRSGLHDPNTGASMGVQ</sequence>
<reference evidence="1 2" key="1">
    <citation type="submission" date="2014-06" db="EMBL/GenBank/DDBJ databases">
        <title>Draft genome sequence of iron oxidizing acidophile Leptospirillum ferriphilum DSM14647.</title>
        <authorList>
            <person name="Cardenas J.P."/>
            <person name="Lazcano M."/>
            <person name="Ossandon F.J."/>
            <person name="Corbett M."/>
            <person name="Holmes D.S."/>
            <person name="Watkin E."/>
        </authorList>
    </citation>
    <scope>NUCLEOTIDE SEQUENCE [LARGE SCALE GENOMIC DNA]</scope>
    <source>
        <strain evidence="1 2">DSM 14647</strain>
    </source>
</reference>
<protein>
    <submittedName>
        <fullName evidence="1">Uncharacterized protein</fullName>
    </submittedName>
</protein>
<dbReference type="AlphaFoldDB" id="A0A094WHM3"/>
<organism evidence="1 2">
    <name type="scientific">Leptospirillum ferriphilum</name>
    <dbReference type="NCBI Taxonomy" id="178606"/>
    <lineage>
        <taxon>Bacteria</taxon>
        <taxon>Pseudomonadati</taxon>
        <taxon>Nitrospirota</taxon>
        <taxon>Nitrospiria</taxon>
        <taxon>Nitrospirales</taxon>
        <taxon>Nitrospiraceae</taxon>
        <taxon>Leptospirillum</taxon>
    </lineage>
</organism>
<evidence type="ECO:0000313" key="2">
    <source>
        <dbReference type="Proteomes" id="UP000029452"/>
    </source>
</evidence>
<comment type="caution">
    <text evidence="1">The sequence shown here is derived from an EMBL/GenBank/DDBJ whole genome shotgun (WGS) entry which is preliminary data.</text>
</comment>
<gene>
    <name evidence="1" type="ORF">LptCag_2626</name>
</gene>